<accession>A0A5C1QLZ5</accession>
<evidence type="ECO:0000256" key="3">
    <source>
        <dbReference type="ARBA" id="ARBA00022679"/>
    </source>
</evidence>
<comment type="function">
    <text evidence="7">Catalyzes the transfer of the diacylglyceryl group from phosphatidylglycerol to the sulfhydryl group of the N-terminal cysteine of a prolipoprotein, the first step in the formation of mature lipoproteins.</text>
</comment>
<evidence type="ECO:0000256" key="7">
    <source>
        <dbReference type="HAMAP-Rule" id="MF_01147"/>
    </source>
</evidence>
<keyword evidence="8" id="KW-0449">Lipoprotein</keyword>
<dbReference type="Pfam" id="PF01790">
    <property type="entry name" value="LGT"/>
    <property type="match status" value="1"/>
</dbReference>
<feature type="transmembrane region" description="Helical" evidence="7">
    <location>
        <begin position="275"/>
        <end position="304"/>
    </location>
</feature>
<organism evidence="8 9">
    <name type="scientific">Oceanispirochaeta crateris</name>
    <dbReference type="NCBI Taxonomy" id="2518645"/>
    <lineage>
        <taxon>Bacteria</taxon>
        <taxon>Pseudomonadati</taxon>
        <taxon>Spirochaetota</taxon>
        <taxon>Spirochaetia</taxon>
        <taxon>Spirochaetales</taxon>
        <taxon>Spirochaetaceae</taxon>
        <taxon>Oceanispirochaeta</taxon>
    </lineage>
</organism>
<evidence type="ECO:0000256" key="1">
    <source>
        <dbReference type="ARBA" id="ARBA00007150"/>
    </source>
</evidence>
<feature type="transmembrane region" description="Helical" evidence="7">
    <location>
        <begin position="20"/>
        <end position="38"/>
    </location>
</feature>
<dbReference type="GO" id="GO:0005886">
    <property type="term" value="C:plasma membrane"/>
    <property type="evidence" value="ECO:0007669"/>
    <property type="project" value="UniProtKB-SubCell"/>
</dbReference>
<dbReference type="Proteomes" id="UP000324209">
    <property type="component" value="Chromosome"/>
</dbReference>
<dbReference type="GO" id="GO:0008961">
    <property type="term" value="F:phosphatidylglycerol-prolipoprotein diacylglyceryl transferase activity"/>
    <property type="evidence" value="ECO:0007669"/>
    <property type="project" value="UniProtKB-UniRule"/>
</dbReference>
<feature type="transmembrane region" description="Helical" evidence="7">
    <location>
        <begin position="58"/>
        <end position="77"/>
    </location>
</feature>
<dbReference type="UniPathway" id="UPA00664"/>
<dbReference type="EMBL" id="CP036150">
    <property type="protein sequence ID" value="QEN09093.1"/>
    <property type="molecule type" value="Genomic_DNA"/>
</dbReference>
<reference evidence="8 9" key="1">
    <citation type="submission" date="2019-02" db="EMBL/GenBank/DDBJ databases">
        <title>Complete Genome Sequence and Methylome Analysis of free living Spirochaetas.</title>
        <authorList>
            <person name="Fomenkov A."/>
            <person name="Dubinina G."/>
            <person name="Leshcheva N."/>
            <person name="Mikheeva N."/>
            <person name="Grabovich M."/>
            <person name="Vincze T."/>
            <person name="Roberts R.J."/>
        </authorList>
    </citation>
    <scope>NUCLEOTIDE SEQUENCE [LARGE SCALE GENOMIC DNA]</scope>
    <source>
        <strain evidence="8 9">K2</strain>
    </source>
</reference>
<proteinExistence type="inferred from homology"/>
<dbReference type="AlphaFoldDB" id="A0A5C1QLZ5"/>
<dbReference type="RefSeq" id="WP_149487169.1">
    <property type="nucleotide sequence ID" value="NZ_CP036150.1"/>
</dbReference>
<feature type="binding site" evidence="7">
    <location>
        <position position="148"/>
    </location>
    <ligand>
        <name>a 1,2-diacyl-sn-glycero-3-phospho-(1'-sn-glycerol)</name>
        <dbReference type="ChEBI" id="CHEBI:64716"/>
    </ligand>
</feature>
<comment type="subcellular location">
    <subcellularLocation>
        <location evidence="7">Cell membrane</location>
        <topology evidence="7">Multi-pass membrane protein</topology>
    </subcellularLocation>
</comment>
<dbReference type="EC" id="2.5.1.145" evidence="7"/>
<gene>
    <name evidence="7 8" type="primary">lgt</name>
    <name evidence="8" type="ORF">EXM22_14305</name>
</gene>
<evidence type="ECO:0000256" key="5">
    <source>
        <dbReference type="ARBA" id="ARBA00022989"/>
    </source>
</evidence>
<evidence type="ECO:0000256" key="6">
    <source>
        <dbReference type="ARBA" id="ARBA00023136"/>
    </source>
</evidence>
<name>A0A5C1QLZ5_9SPIO</name>
<comment type="similarity">
    <text evidence="1 7">Belongs to the Lgt family.</text>
</comment>
<dbReference type="PANTHER" id="PTHR30589:SF0">
    <property type="entry name" value="PHOSPHATIDYLGLYCEROL--PROLIPOPROTEIN DIACYLGLYCERYL TRANSFERASE"/>
    <property type="match status" value="1"/>
</dbReference>
<evidence type="ECO:0000256" key="2">
    <source>
        <dbReference type="ARBA" id="ARBA00022475"/>
    </source>
</evidence>
<feature type="transmembrane region" description="Helical" evidence="7">
    <location>
        <begin position="97"/>
        <end position="120"/>
    </location>
</feature>
<dbReference type="GO" id="GO:0042158">
    <property type="term" value="P:lipoprotein biosynthetic process"/>
    <property type="evidence" value="ECO:0007669"/>
    <property type="project" value="UniProtKB-UniRule"/>
</dbReference>
<protein>
    <recommendedName>
        <fullName evidence="7">Phosphatidylglycerol--prolipoprotein diacylglyceryl transferase</fullName>
        <ecNumber evidence="7">2.5.1.145</ecNumber>
    </recommendedName>
</protein>
<keyword evidence="5 7" id="KW-1133">Transmembrane helix</keyword>
<feature type="transmembrane region" description="Helical" evidence="7">
    <location>
        <begin position="238"/>
        <end position="255"/>
    </location>
</feature>
<keyword evidence="2 7" id="KW-1003">Cell membrane</keyword>
<comment type="pathway">
    <text evidence="7">Protein modification; lipoprotein biosynthesis (diacylglyceryl transfer).</text>
</comment>
<dbReference type="InterPro" id="IPR001640">
    <property type="entry name" value="Lgt"/>
</dbReference>
<evidence type="ECO:0000256" key="4">
    <source>
        <dbReference type="ARBA" id="ARBA00022692"/>
    </source>
</evidence>
<dbReference type="OrthoDB" id="871140at2"/>
<dbReference type="PANTHER" id="PTHR30589">
    <property type="entry name" value="PROLIPOPROTEIN DIACYLGLYCERYL TRANSFERASE"/>
    <property type="match status" value="1"/>
</dbReference>
<evidence type="ECO:0000313" key="9">
    <source>
        <dbReference type="Proteomes" id="UP000324209"/>
    </source>
</evidence>
<keyword evidence="4 7" id="KW-0812">Transmembrane</keyword>
<dbReference type="KEGG" id="ock:EXM22_14305"/>
<dbReference type="HAMAP" id="MF_01147">
    <property type="entry name" value="Lgt"/>
    <property type="match status" value="1"/>
</dbReference>
<dbReference type="NCBIfam" id="TIGR00544">
    <property type="entry name" value="lgt"/>
    <property type="match status" value="1"/>
</dbReference>
<keyword evidence="6 7" id="KW-0472">Membrane</keyword>
<comment type="catalytic activity">
    <reaction evidence="7">
        <text>L-cysteinyl-[prolipoprotein] + a 1,2-diacyl-sn-glycero-3-phospho-(1'-sn-glycerol) = an S-1,2-diacyl-sn-glyceryl-L-cysteinyl-[prolipoprotein] + sn-glycerol 1-phosphate + H(+)</text>
        <dbReference type="Rhea" id="RHEA:56712"/>
        <dbReference type="Rhea" id="RHEA-COMP:14679"/>
        <dbReference type="Rhea" id="RHEA-COMP:14680"/>
        <dbReference type="ChEBI" id="CHEBI:15378"/>
        <dbReference type="ChEBI" id="CHEBI:29950"/>
        <dbReference type="ChEBI" id="CHEBI:57685"/>
        <dbReference type="ChEBI" id="CHEBI:64716"/>
        <dbReference type="ChEBI" id="CHEBI:140658"/>
        <dbReference type="EC" id="2.5.1.145"/>
    </reaction>
</comment>
<evidence type="ECO:0000313" key="8">
    <source>
        <dbReference type="EMBL" id="QEN09093.1"/>
    </source>
</evidence>
<sequence length="318" mass="36272">MLYIYFPEWLKPEIIPGLPVRWYGLMYILAFAVTYLLFKKQMKEESIDISDDDVSNLFFAGILGLILGARLMSALVYDTSGIYWSKPWLIFWPFMGGQFVGLQGMSYHGGLIGTLVAVVIYCRRHKIYFPALADRIVLGVPLGYTFGRLGNFINGELYGRVTTSSVGMVFPYAGRFSPAEEWVKETASKIGMDISGMSAVNLPRHPSQLYEAFGEGILLWIFLWFVIRKRKKFEGAVIGWYLIGYGSVRFVIEYFREPDAGLDFPLLWGNPSPNYIFASLFNFTTGQIFCFAMILSGLLCLLLFRWKDRRRKGPGLFV</sequence>
<keyword evidence="3 7" id="KW-0808">Transferase</keyword>
<keyword evidence="9" id="KW-1185">Reference proteome</keyword>
<dbReference type="PROSITE" id="PS01311">
    <property type="entry name" value="LGT"/>
    <property type="match status" value="1"/>
</dbReference>